<evidence type="ECO:0000256" key="1">
    <source>
        <dbReference type="SAM" id="MobiDB-lite"/>
    </source>
</evidence>
<keyword evidence="3" id="KW-1185">Reference proteome</keyword>
<organism evidence="2 3">
    <name type="scientific">Actinoallomurus liliacearum</name>
    <dbReference type="NCBI Taxonomy" id="1080073"/>
    <lineage>
        <taxon>Bacteria</taxon>
        <taxon>Bacillati</taxon>
        <taxon>Actinomycetota</taxon>
        <taxon>Actinomycetes</taxon>
        <taxon>Streptosporangiales</taxon>
        <taxon>Thermomonosporaceae</taxon>
        <taxon>Actinoallomurus</taxon>
    </lineage>
</organism>
<dbReference type="EMBL" id="BAABHJ010000008">
    <property type="protein sequence ID" value="GAA4607908.1"/>
    <property type="molecule type" value="Genomic_DNA"/>
</dbReference>
<evidence type="ECO:0000313" key="3">
    <source>
        <dbReference type="Proteomes" id="UP001500212"/>
    </source>
</evidence>
<feature type="region of interest" description="Disordered" evidence="1">
    <location>
        <begin position="150"/>
        <end position="170"/>
    </location>
</feature>
<protein>
    <submittedName>
        <fullName evidence="2">Uncharacterized protein</fullName>
    </submittedName>
</protein>
<dbReference type="RefSeq" id="WP_345353956.1">
    <property type="nucleotide sequence ID" value="NZ_BAABHJ010000008.1"/>
</dbReference>
<name>A0ABP8TIS8_9ACTN</name>
<accession>A0ABP8TIS8</accession>
<reference evidence="3" key="1">
    <citation type="journal article" date="2019" name="Int. J. Syst. Evol. Microbiol.">
        <title>The Global Catalogue of Microorganisms (GCM) 10K type strain sequencing project: providing services to taxonomists for standard genome sequencing and annotation.</title>
        <authorList>
            <consortium name="The Broad Institute Genomics Platform"/>
            <consortium name="The Broad Institute Genome Sequencing Center for Infectious Disease"/>
            <person name="Wu L."/>
            <person name="Ma J."/>
        </authorList>
    </citation>
    <scope>NUCLEOTIDE SEQUENCE [LARGE SCALE GENOMIC DNA]</scope>
    <source>
        <strain evidence="3">JCM 17938</strain>
    </source>
</reference>
<sequence>MERHLSSDLDGIGLFMVLGRNIDVIVHAEEGRTKLDAHIEATGDVFETEAAKAELVPVVDELELALFPVVTRSRGLSGGVHVGGNLIVQADRSSIAAPVINGPVRLGGGRVTIGDPTPAPATDKGHLTVTFRIPSDFKIRVSLESGDITTHGVPEDNARLRTNAGTVTPH</sequence>
<evidence type="ECO:0000313" key="2">
    <source>
        <dbReference type="EMBL" id="GAA4607908.1"/>
    </source>
</evidence>
<dbReference type="Proteomes" id="UP001500212">
    <property type="component" value="Unassembled WGS sequence"/>
</dbReference>
<proteinExistence type="predicted"/>
<gene>
    <name evidence="2" type="ORF">GCM10023195_30470</name>
</gene>
<comment type="caution">
    <text evidence="2">The sequence shown here is derived from an EMBL/GenBank/DDBJ whole genome shotgun (WGS) entry which is preliminary data.</text>
</comment>